<dbReference type="InterPro" id="IPR050832">
    <property type="entry name" value="Bact_Acetyltransf"/>
</dbReference>
<sequence length="177" mass="19277">MPPIQIVPLTASPDTIAALSEILVETVAHGGSVSFMHPMPLQAAEAFWHDSLRAAARGERIVLGAFDGDHLIGTVTLLLNLPPNQPHRAEIAKMMTRLSHRHRGVATALLRAAERIALERGRWLLVLDTAQDEGAAGLYERLGFQLTGVIPDYALKPHGGLTGTLIYWKRLNERATA</sequence>
<gene>
    <name evidence="4" type="ORF">SAMN05444171_7742</name>
</gene>
<dbReference type="RefSeq" id="WP_074832371.1">
    <property type="nucleotide sequence ID" value="NZ_FNTI01000001.1"/>
</dbReference>
<dbReference type="SUPFAM" id="SSF55729">
    <property type="entry name" value="Acyl-CoA N-acyltransferases (Nat)"/>
    <property type="match status" value="1"/>
</dbReference>
<evidence type="ECO:0000313" key="4">
    <source>
        <dbReference type="EMBL" id="SEE49821.1"/>
    </source>
</evidence>
<dbReference type="PANTHER" id="PTHR43877">
    <property type="entry name" value="AMINOALKYLPHOSPHONATE N-ACETYLTRANSFERASE-RELATED-RELATED"/>
    <property type="match status" value="1"/>
</dbReference>
<reference evidence="4 5" key="1">
    <citation type="submission" date="2016-10" db="EMBL/GenBank/DDBJ databases">
        <authorList>
            <person name="de Groot N.N."/>
        </authorList>
    </citation>
    <scope>NUCLEOTIDE SEQUENCE [LARGE SCALE GENOMIC DNA]</scope>
    <source>
        <strain evidence="4 5">GAS522</strain>
    </source>
</reference>
<accession>A0A1M7JCL4</accession>
<dbReference type="InterPro" id="IPR000182">
    <property type="entry name" value="GNAT_dom"/>
</dbReference>
<dbReference type="Proteomes" id="UP000183208">
    <property type="component" value="Unassembled WGS sequence"/>
</dbReference>
<keyword evidence="2" id="KW-0012">Acyltransferase</keyword>
<evidence type="ECO:0000313" key="5">
    <source>
        <dbReference type="Proteomes" id="UP000183208"/>
    </source>
</evidence>
<name>A0A1M7JCL4_9BRAD</name>
<dbReference type="PANTHER" id="PTHR43877:SF1">
    <property type="entry name" value="ACETYLTRANSFERASE"/>
    <property type="match status" value="1"/>
</dbReference>
<dbReference type="AlphaFoldDB" id="A0A1M7JCL4"/>
<dbReference type="Gene3D" id="3.40.630.30">
    <property type="match status" value="1"/>
</dbReference>
<dbReference type="Pfam" id="PF00583">
    <property type="entry name" value="Acetyltransf_1"/>
    <property type="match status" value="1"/>
</dbReference>
<dbReference type="OrthoDB" id="3389160at2"/>
<feature type="domain" description="N-acetyltransferase" evidence="3">
    <location>
        <begin position="4"/>
        <end position="172"/>
    </location>
</feature>
<dbReference type="PROSITE" id="PS51186">
    <property type="entry name" value="GNAT"/>
    <property type="match status" value="1"/>
</dbReference>
<evidence type="ECO:0000259" key="3">
    <source>
        <dbReference type="PROSITE" id="PS51186"/>
    </source>
</evidence>
<evidence type="ECO:0000256" key="2">
    <source>
        <dbReference type="ARBA" id="ARBA00023315"/>
    </source>
</evidence>
<dbReference type="InterPro" id="IPR016181">
    <property type="entry name" value="Acyl_CoA_acyltransferase"/>
</dbReference>
<dbReference type="GO" id="GO:0016747">
    <property type="term" value="F:acyltransferase activity, transferring groups other than amino-acyl groups"/>
    <property type="evidence" value="ECO:0007669"/>
    <property type="project" value="InterPro"/>
</dbReference>
<dbReference type="CDD" id="cd04301">
    <property type="entry name" value="NAT_SF"/>
    <property type="match status" value="1"/>
</dbReference>
<proteinExistence type="predicted"/>
<protein>
    <recommendedName>
        <fullName evidence="3">N-acetyltransferase domain-containing protein</fullName>
    </recommendedName>
</protein>
<organism evidence="4 5">
    <name type="scientific">Bradyrhizobium lablabi</name>
    <dbReference type="NCBI Taxonomy" id="722472"/>
    <lineage>
        <taxon>Bacteria</taxon>
        <taxon>Pseudomonadati</taxon>
        <taxon>Pseudomonadota</taxon>
        <taxon>Alphaproteobacteria</taxon>
        <taxon>Hyphomicrobiales</taxon>
        <taxon>Nitrobacteraceae</taxon>
        <taxon>Bradyrhizobium</taxon>
    </lineage>
</organism>
<keyword evidence="1" id="KW-0808">Transferase</keyword>
<dbReference type="EMBL" id="FNTI01000001">
    <property type="protein sequence ID" value="SEE49821.1"/>
    <property type="molecule type" value="Genomic_DNA"/>
</dbReference>
<evidence type="ECO:0000256" key="1">
    <source>
        <dbReference type="ARBA" id="ARBA00022679"/>
    </source>
</evidence>